<dbReference type="Proteomes" id="UP000281955">
    <property type="component" value="Unassembled WGS sequence"/>
</dbReference>
<dbReference type="AlphaFoldDB" id="A0A420XKW8"/>
<organism evidence="1 2">
    <name type="scientific">Motilibacter peucedani</name>
    <dbReference type="NCBI Taxonomy" id="598650"/>
    <lineage>
        <taxon>Bacteria</taxon>
        <taxon>Bacillati</taxon>
        <taxon>Actinomycetota</taxon>
        <taxon>Actinomycetes</taxon>
        <taxon>Motilibacterales</taxon>
        <taxon>Motilibacteraceae</taxon>
        <taxon>Motilibacter</taxon>
    </lineage>
</organism>
<dbReference type="Gene3D" id="3.30.429.10">
    <property type="entry name" value="Macrophage Migration Inhibitory Factor"/>
    <property type="match status" value="1"/>
</dbReference>
<dbReference type="PANTHER" id="PTHR38460">
    <property type="entry name" value="TAUTOMERASE YOLI-RELATED"/>
    <property type="match status" value="1"/>
</dbReference>
<dbReference type="RefSeq" id="WP_121194634.1">
    <property type="nucleotide sequence ID" value="NZ_RBWV01000015.1"/>
</dbReference>
<evidence type="ECO:0000313" key="2">
    <source>
        <dbReference type="Proteomes" id="UP000281955"/>
    </source>
</evidence>
<dbReference type="SUPFAM" id="SSF55331">
    <property type="entry name" value="Tautomerase/MIF"/>
    <property type="match status" value="1"/>
</dbReference>
<dbReference type="InterPro" id="IPR014347">
    <property type="entry name" value="Tautomerase/MIF_sf"/>
</dbReference>
<evidence type="ECO:0000313" key="1">
    <source>
        <dbReference type="EMBL" id="RKS69186.1"/>
    </source>
</evidence>
<gene>
    <name evidence="1" type="ORF">CLV35_3360</name>
</gene>
<dbReference type="Pfam" id="PF14552">
    <property type="entry name" value="Tautomerase_2"/>
    <property type="match status" value="1"/>
</dbReference>
<reference evidence="1 2" key="1">
    <citation type="submission" date="2018-10" db="EMBL/GenBank/DDBJ databases">
        <title>Genomic Encyclopedia of Archaeal and Bacterial Type Strains, Phase II (KMG-II): from individual species to whole genera.</title>
        <authorList>
            <person name="Goeker M."/>
        </authorList>
    </citation>
    <scope>NUCLEOTIDE SEQUENCE [LARGE SCALE GENOMIC DNA]</scope>
    <source>
        <strain evidence="1 2">RP-AC37</strain>
    </source>
</reference>
<proteinExistence type="predicted"/>
<dbReference type="InParanoid" id="A0A420XKW8"/>
<sequence>MPLVRVDMYSTHASRREAFSAAIHRGLVSSLGMPADDLFQVFRLHEPGDLFYSPSFPDADRDDIVFVQILLARLYDGEQKQAMGRAVVSELAAEGVKPDNVLIACTENDGPDWYAPGRDFAASATAR</sequence>
<comment type="caution">
    <text evidence="1">The sequence shown here is derived from an EMBL/GenBank/DDBJ whole genome shotgun (WGS) entry which is preliminary data.</text>
</comment>
<protein>
    <submittedName>
        <fullName evidence="1">Tautomerase-like protein</fullName>
    </submittedName>
</protein>
<accession>A0A420XKW8</accession>
<dbReference type="OrthoDB" id="9804765at2"/>
<name>A0A420XKW8_9ACTN</name>
<keyword evidence="2" id="KW-1185">Reference proteome</keyword>
<dbReference type="PANTHER" id="PTHR38460:SF1">
    <property type="entry name" value="TAUTOMERASE YOLI-RELATED"/>
    <property type="match status" value="1"/>
</dbReference>
<dbReference type="InterPro" id="IPR037479">
    <property type="entry name" value="Tauto_MSAD"/>
</dbReference>
<dbReference type="EMBL" id="RBWV01000015">
    <property type="protein sequence ID" value="RKS69186.1"/>
    <property type="molecule type" value="Genomic_DNA"/>
</dbReference>